<dbReference type="CDD" id="cd02440">
    <property type="entry name" value="AdoMet_MTases"/>
    <property type="match status" value="1"/>
</dbReference>
<dbReference type="EMBL" id="KT007010">
    <property type="protein sequence ID" value="AKQ03313.1"/>
    <property type="molecule type" value="Genomic_DNA"/>
</dbReference>
<dbReference type="GO" id="GO:0032259">
    <property type="term" value="P:methylation"/>
    <property type="evidence" value="ECO:0007669"/>
    <property type="project" value="UniProtKB-KW"/>
</dbReference>
<dbReference type="InterPro" id="IPR013216">
    <property type="entry name" value="Methyltransf_11"/>
</dbReference>
<organism evidence="2">
    <name type="scientific">uncultured archaeon Rifle_16ft_4_minimus_37913</name>
    <dbReference type="NCBI Taxonomy" id="1665152"/>
    <lineage>
        <taxon>Archaea</taxon>
        <taxon>environmental samples</taxon>
    </lineage>
</organism>
<dbReference type="SUPFAM" id="SSF53335">
    <property type="entry name" value="S-adenosyl-L-methionine-dependent methyltransferases"/>
    <property type="match status" value="1"/>
</dbReference>
<keyword evidence="2" id="KW-0808">Transferase</keyword>
<proteinExistence type="predicted"/>
<dbReference type="GO" id="GO:0008757">
    <property type="term" value="F:S-adenosylmethionine-dependent methyltransferase activity"/>
    <property type="evidence" value="ECO:0007669"/>
    <property type="project" value="InterPro"/>
</dbReference>
<evidence type="ECO:0000259" key="1">
    <source>
        <dbReference type="Pfam" id="PF08241"/>
    </source>
</evidence>
<accession>A0A0H4T6C5</accession>
<dbReference type="AlphaFoldDB" id="A0A0H4T6C5"/>
<dbReference type="Gene3D" id="3.40.50.150">
    <property type="entry name" value="Vaccinia Virus protein VP39"/>
    <property type="match status" value="1"/>
</dbReference>
<evidence type="ECO:0000313" key="2">
    <source>
        <dbReference type="EMBL" id="AKQ03313.1"/>
    </source>
</evidence>
<dbReference type="Pfam" id="PF08241">
    <property type="entry name" value="Methyltransf_11"/>
    <property type="match status" value="1"/>
</dbReference>
<keyword evidence="2" id="KW-0489">Methyltransferase</keyword>
<reference evidence="2" key="1">
    <citation type="journal article" date="2015" name="ISME J.">
        <title>Aquifer environment selects for microbial species cohorts in sediment and groundwater.</title>
        <authorList>
            <person name="Hug L.A."/>
            <person name="Thomas B.C."/>
            <person name="Brown C.T."/>
            <person name="Frischkorn K.R."/>
            <person name="Williams K.H."/>
            <person name="Tringe S.G."/>
            <person name="Banfield J.F."/>
        </authorList>
    </citation>
    <scope>NUCLEOTIDE SEQUENCE</scope>
</reference>
<protein>
    <submittedName>
        <fullName evidence="2">Type 12 methyltransferase</fullName>
    </submittedName>
</protein>
<dbReference type="InterPro" id="IPR029063">
    <property type="entry name" value="SAM-dependent_MTases_sf"/>
</dbReference>
<sequence>MISIPSEFFNRRFFHETFGKRVIHVEAPHLSKNQLENHLRKYNSTCYCITPVNYDYVRKNLGCSLSKKEFHAFLKEFYSSIKRKGINLQLHVHISQELGKVPFSTKRKLIGGAYNFFKDELKITPKEIVYGWTSFDDDCINISKSLGLKSVTYKHFHIYDFWLKQSKPYHNRSVDSRQKMVSKIARGKILDIGFADNPNYYLRGEVTGIDMKKTSTPNNYSKCIVGNFNSLINSKIKESFDAVTALEFIEHIENPSEFFRNCKKFLKRGGILILTTPTPYYWRTILGNLAYPKGRATIIPHLHDFIPRILNNVAMSEGFEVVDVKNVNSKIPFVNWQLLYVYKKK</sequence>
<name>A0A0H4T6C5_9ARCH</name>
<feature type="domain" description="Methyltransferase type 11" evidence="1">
    <location>
        <begin position="204"/>
        <end position="274"/>
    </location>
</feature>